<accession>A0A8B8KVT8</accession>
<dbReference type="Gene3D" id="3.10.10.10">
    <property type="entry name" value="HIV Type 1 Reverse Transcriptase, subunit A, domain 1"/>
    <property type="match status" value="1"/>
</dbReference>
<evidence type="ECO:0000256" key="1">
    <source>
        <dbReference type="PROSITE-ProRule" id="PRU00047"/>
    </source>
</evidence>
<protein>
    <submittedName>
        <fullName evidence="5">Uncharacterized protein LOC113859512</fullName>
    </submittedName>
</protein>
<dbReference type="Proteomes" id="UP000694853">
    <property type="component" value="Unplaced"/>
</dbReference>
<evidence type="ECO:0000313" key="5">
    <source>
        <dbReference type="RefSeq" id="XP_027348066.1"/>
    </source>
</evidence>
<dbReference type="GeneID" id="113859512"/>
<dbReference type="GO" id="GO:0008270">
    <property type="term" value="F:zinc ion binding"/>
    <property type="evidence" value="ECO:0007669"/>
    <property type="project" value="UniProtKB-KW"/>
</dbReference>
<evidence type="ECO:0000313" key="4">
    <source>
        <dbReference type="Proteomes" id="UP000694853"/>
    </source>
</evidence>
<feature type="region of interest" description="Disordered" evidence="2">
    <location>
        <begin position="91"/>
        <end position="117"/>
    </location>
</feature>
<name>A0A8B8KVT8_ABRPR</name>
<feature type="compositionally biased region" description="Basic and acidic residues" evidence="2">
    <location>
        <begin position="91"/>
        <end position="103"/>
    </location>
</feature>
<dbReference type="Gene3D" id="4.10.60.10">
    <property type="entry name" value="Zinc finger, CCHC-type"/>
    <property type="match status" value="1"/>
</dbReference>
<dbReference type="OrthoDB" id="851511at2759"/>
<feature type="region of interest" description="Disordered" evidence="2">
    <location>
        <begin position="166"/>
        <end position="207"/>
    </location>
</feature>
<dbReference type="Gene3D" id="2.40.70.10">
    <property type="entry name" value="Acid Proteases"/>
    <property type="match status" value="1"/>
</dbReference>
<reference evidence="4" key="1">
    <citation type="journal article" date="2019" name="Toxins">
        <title>Detection of Abrin-Like and Prepropulchellin-Like Toxin Genes and Transcripts Using Whole Genome Sequencing and Full-Length Transcript Sequencing of Abrus precatorius.</title>
        <authorList>
            <person name="Hovde B.T."/>
            <person name="Daligault H.E."/>
            <person name="Hanschen E.R."/>
            <person name="Kunde Y.A."/>
            <person name="Johnson M.B."/>
            <person name="Starkenburg S.R."/>
            <person name="Johnson S.L."/>
        </authorList>
    </citation>
    <scope>NUCLEOTIDE SEQUENCE [LARGE SCALE GENOMIC DNA]</scope>
</reference>
<dbReference type="InterPro" id="IPR001878">
    <property type="entry name" value="Znf_CCHC"/>
</dbReference>
<organism evidence="4 5">
    <name type="scientific">Abrus precatorius</name>
    <name type="common">Indian licorice</name>
    <name type="synonym">Glycine abrus</name>
    <dbReference type="NCBI Taxonomy" id="3816"/>
    <lineage>
        <taxon>Eukaryota</taxon>
        <taxon>Viridiplantae</taxon>
        <taxon>Streptophyta</taxon>
        <taxon>Embryophyta</taxon>
        <taxon>Tracheophyta</taxon>
        <taxon>Spermatophyta</taxon>
        <taxon>Magnoliopsida</taxon>
        <taxon>eudicotyledons</taxon>
        <taxon>Gunneridae</taxon>
        <taxon>Pentapetalae</taxon>
        <taxon>rosids</taxon>
        <taxon>fabids</taxon>
        <taxon>Fabales</taxon>
        <taxon>Fabaceae</taxon>
        <taxon>Papilionoideae</taxon>
        <taxon>50 kb inversion clade</taxon>
        <taxon>NPAAA clade</taxon>
        <taxon>indigoferoid/millettioid clade</taxon>
        <taxon>Abreae</taxon>
        <taxon>Abrus</taxon>
    </lineage>
</organism>
<sequence>MIFNISEVATSRYCSYISHDDDQARCSKFESGLRPDIKQAIGYQQIAHFPELVDKCQIYEDDTKAKQAAWKNTGPQRSGGSSDFKMREIRDGKKPYSRPDHQPRRNPPSIRRPDHGGLSQPELHCYSCGGPHLQRDCHRNLVTCFRCGQQGHYTSSCHLVRNDAGGNDKGRNWTGNRNNNGSQNQMGNRRQSNLDTSRNPSGRPNVKGRMYTMSGAEATIQRLKLPISPMTENLIVSTHTGPSIATSLVCRDCNVCLEGREFFVDLICLPLSELDIILGMDWLSANHVMLDYPNKKLVLNSCNVERTKGRTQEGKDAQCTHTPRDVRLQVFTIFTVEDPKDDPVLDEIPIVREYPEVFLENVPGLPPEREVEFSINLVPGAGPVSMAPYRMSLVELAELKQQLEELFEK</sequence>
<keyword evidence="4" id="KW-1185">Reference proteome</keyword>
<dbReference type="SMART" id="SM00343">
    <property type="entry name" value="ZnF_C2HC"/>
    <property type="match status" value="2"/>
</dbReference>
<feature type="domain" description="CCHC-type" evidence="3">
    <location>
        <begin position="144"/>
        <end position="157"/>
    </location>
</feature>
<feature type="compositionally biased region" description="Polar residues" evidence="2">
    <location>
        <begin position="193"/>
        <end position="202"/>
    </location>
</feature>
<dbReference type="InterPro" id="IPR021109">
    <property type="entry name" value="Peptidase_aspartic_dom_sf"/>
</dbReference>
<proteinExistence type="predicted"/>
<reference evidence="5" key="2">
    <citation type="submission" date="2025-08" db="UniProtKB">
        <authorList>
            <consortium name="RefSeq"/>
        </authorList>
    </citation>
    <scope>IDENTIFICATION</scope>
    <source>
        <tissue evidence="5">Young leaves</tissue>
    </source>
</reference>
<dbReference type="PROSITE" id="PS50158">
    <property type="entry name" value="ZF_CCHC"/>
    <property type="match status" value="1"/>
</dbReference>
<evidence type="ECO:0000256" key="2">
    <source>
        <dbReference type="SAM" id="MobiDB-lite"/>
    </source>
</evidence>
<dbReference type="InterPro" id="IPR036875">
    <property type="entry name" value="Znf_CCHC_sf"/>
</dbReference>
<keyword evidence="1" id="KW-0862">Zinc</keyword>
<dbReference type="RefSeq" id="XP_027348066.1">
    <property type="nucleotide sequence ID" value="XM_027492265.1"/>
</dbReference>
<dbReference type="InterPro" id="IPR032567">
    <property type="entry name" value="RTL1-rel"/>
</dbReference>
<dbReference type="CDD" id="cd00303">
    <property type="entry name" value="retropepsin_like"/>
    <property type="match status" value="1"/>
</dbReference>
<keyword evidence="1" id="KW-0479">Metal-binding</keyword>
<evidence type="ECO:0000259" key="3">
    <source>
        <dbReference type="PROSITE" id="PS50158"/>
    </source>
</evidence>
<dbReference type="SUPFAM" id="SSF56672">
    <property type="entry name" value="DNA/RNA polymerases"/>
    <property type="match status" value="1"/>
</dbReference>
<dbReference type="PANTHER" id="PTHR15503">
    <property type="entry name" value="LDOC1 RELATED"/>
    <property type="match status" value="1"/>
</dbReference>
<dbReference type="GO" id="GO:0003676">
    <property type="term" value="F:nucleic acid binding"/>
    <property type="evidence" value="ECO:0007669"/>
    <property type="project" value="InterPro"/>
</dbReference>
<feature type="region of interest" description="Disordered" evidence="2">
    <location>
        <begin position="67"/>
        <end position="86"/>
    </location>
</feature>
<dbReference type="KEGG" id="aprc:113859512"/>
<dbReference type="PANTHER" id="PTHR15503:SF45">
    <property type="entry name" value="RNA-DIRECTED DNA POLYMERASE HOMOLOG"/>
    <property type="match status" value="1"/>
</dbReference>
<keyword evidence="1" id="KW-0863">Zinc-finger</keyword>
<dbReference type="AlphaFoldDB" id="A0A8B8KVT8"/>
<feature type="compositionally biased region" description="Low complexity" evidence="2">
    <location>
        <begin position="172"/>
        <end position="191"/>
    </location>
</feature>
<dbReference type="Pfam" id="PF08284">
    <property type="entry name" value="RVP_2"/>
    <property type="match status" value="1"/>
</dbReference>
<dbReference type="InterPro" id="IPR043502">
    <property type="entry name" value="DNA/RNA_pol_sf"/>
</dbReference>
<gene>
    <name evidence="5" type="primary">LOC113859512</name>
</gene>
<dbReference type="SUPFAM" id="SSF57756">
    <property type="entry name" value="Retrovirus zinc finger-like domains"/>
    <property type="match status" value="1"/>
</dbReference>